<dbReference type="GO" id="GO:0020037">
    <property type="term" value="F:heme binding"/>
    <property type="evidence" value="ECO:0007669"/>
    <property type="project" value="UniProtKB-UniRule"/>
</dbReference>
<dbReference type="GO" id="GO:0034599">
    <property type="term" value="P:cellular response to oxidative stress"/>
    <property type="evidence" value="ECO:0007669"/>
    <property type="project" value="InterPro"/>
</dbReference>
<dbReference type="KEGG" id="clup:CLUP02_15841"/>
<reference evidence="8" key="1">
    <citation type="journal article" date="2021" name="Mol. Plant Microbe Interact.">
        <title>Complete Genome Sequence of the Plant-Pathogenic Fungus Colletotrichum lupini.</title>
        <authorList>
            <person name="Baroncelli R."/>
            <person name="Pensec F."/>
            <person name="Da Lio D."/>
            <person name="Boufleur T."/>
            <person name="Vicente I."/>
            <person name="Sarrocco S."/>
            <person name="Picot A."/>
            <person name="Baraldi E."/>
            <person name="Sukno S."/>
            <person name="Thon M."/>
            <person name="Le Floch G."/>
        </authorList>
    </citation>
    <scope>NUCLEOTIDE SEQUENCE</scope>
    <source>
        <strain evidence="8">IMI 504893</strain>
    </source>
</reference>
<protein>
    <recommendedName>
        <fullName evidence="5">Peroxidase</fullName>
        <ecNumber evidence="5">1.11.1.-</ecNumber>
    </recommendedName>
</protein>
<dbReference type="InterPro" id="IPR044831">
    <property type="entry name" value="Ccp1-like"/>
</dbReference>
<keyword evidence="3 5" id="KW-0560">Oxidoreductase</keyword>
<dbReference type="InterPro" id="IPR002016">
    <property type="entry name" value="Haem_peroxidase"/>
</dbReference>
<dbReference type="GO" id="GO:0004601">
    <property type="term" value="F:peroxidase activity"/>
    <property type="evidence" value="ECO:0007669"/>
    <property type="project" value="UniProtKB-KW"/>
</dbReference>
<dbReference type="GO" id="GO:0042744">
    <property type="term" value="P:hydrogen peroxide catabolic process"/>
    <property type="evidence" value="ECO:0007669"/>
    <property type="project" value="TreeGrafter"/>
</dbReference>
<evidence type="ECO:0000313" key="9">
    <source>
        <dbReference type="Proteomes" id="UP000830671"/>
    </source>
</evidence>
<evidence type="ECO:0000313" key="8">
    <source>
        <dbReference type="EMBL" id="UQC90311.1"/>
    </source>
</evidence>
<dbReference type="Proteomes" id="UP000830671">
    <property type="component" value="Chromosome 8"/>
</dbReference>
<dbReference type="Gene3D" id="1.10.520.10">
    <property type="match status" value="1"/>
</dbReference>
<feature type="region of interest" description="Disordered" evidence="6">
    <location>
        <begin position="1"/>
        <end position="20"/>
    </location>
</feature>
<keyword evidence="9" id="KW-1185">Reference proteome</keyword>
<dbReference type="GO" id="GO:0000302">
    <property type="term" value="P:response to reactive oxygen species"/>
    <property type="evidence" value="ECO:0007669"/>
    <property type="project" value="TreeGrafter"/>
</dbReference>
<dbReference type="AlphaFoldDB" id="A0A9Q8T977"/>
<name>A0A9Q8T977_9PEZI</name>
<dbReference type="RefSeq" id="XP_049151912.1">
    <property type="nucleotide sequence ID" value="XM_049294765.1"/>
</dbReference>
<evidence type="ECO:0000256" key="2">
    <source>
        <dbReference type="ARBA" id="ARBA00022617"/>
    </source>
</evidence>
<evidence type="ECO:0000256" key="5">
    <source>
        <dbReference type="RuleBase" id="RU363051"/>
    </source>
</evidence>
<dbReference type="GeneID" id="73349775"/>
<dbReference type="SUPFAM" id="SSF48113">
    <property type="entry name" value="Heme-dependent peroxidases"/>
    <property type="match status" value="1"/>
</dbReference>
<accession>A0A9Q8T977</accession>
<dbReference type="EMBL" id="CP019480">
    <property type="protein sequence ID" value="UQC90311.1"/>
    <property type="molecule type" value="Genomic_DNA"/>
</dbReference>
<sequence length="570" mass="61450">MSPSHHCRVQGSPRPTSHCRNGRAFLETHKVNEGWHDSILSTLALASIAATEYVWPSQYDELEDHLSLQSGYLRRGFIDGVITCGFGTSIPGRQNSAEWIRAAFHDMATHDAAAGTGGLDASIFFELDRPENIGGAFNNTFGFFSSFHSIRASASDLLAMSVLVASFACGGIQIPFRAGRIDAQEAGPAGVPEPQTDLNTTQLAFTKAGFSQSDMIAMVACGHTLGGVHSMDFPEIVGVAADPNNDTVAHFDTEFAKFDNVVVTEYLDGTTKNPLVVGTNDTLNSDKRIFAADGNKTMQAMADPNAFQTTCADIFSRMIDTVPANVKLSDPIVATDIKPYISGLFLKDDGSLSFGGRIRIRTTAVTGRDPNDLSVQLTYADRNGNGSNVITTRKATFQGGSASGLWRESFHWWEFDTTISPDTGISKFYIHVTKPSTNETITYDNAGNGYPMSDVLLYQQSKSCIGNVADGKLPVTVKALVRKDRVPATADGLTMDLVHEVRRQGVIVPRLDVEKINFQATGEDQGQWSVYTASGSVDADGWNTSFDIKLGGEQSVEVAFQKTGALSSCS</sequence>
<evidence type="ECO:0000256" key="1">
    <source>
        <dbReference type="ARBA" id="ARBA00022559"/>
    </source>
</evidence>
<comment type="similarity">
    <text evidence="4">Belongs to the peroxidase family.</text>
</comment>
<dbReference type="Pfam" id="PF00141">
    <property type="entry name" value="peroxidase"/>
    <property type="match status" value="1"/>
</dbReference>
<feature type="domain" description="Plant heme peroxidase family profile" evidence="7">
    <location>
        <begin position="153"/>
        <end position="366"/>
    </location>
</feature>
<keyword evidence="2" id="KW-0479">Metal-binding</keyword>
<dbReference type="GO" id="GO:0046872">
    <property type="term" value="F:metal ion binding"/>
    <property type="evidence" value="ECO:0007669"/>
    <property type="project" value="UniProtKB-UniRule"/>
</dbReference>
<organism evidence="8 9">
    <name type="scientific">Colletotrichum lupini</name>
    <dbReference type="NCBI Taxonomy" id="145971"/>
    <lineage>
        <taxon>Eukaryota</taxon>
        <taxon>Fungi</taxon>
        <taxon>Dikarya</taxon>
        <taxon>Ascomycota</taxon>
        <taxon>Pezizomycotina</taxon>
        <taxon>Sordariomycetes</taxon>
        <taxon>Hypocreomycetidae</taxon>
        <taxon>Glomerellales</taxon>
        <taxon>Glomerellaceae</taxon>
        <taxon>Colletotrichum</taxon>
        <taxon>Colletotrichum acutatum species complex</taxon>
    </lineage>
</organism>
<evidence type="ECO:0000259" key="7">
    <source>
        <dbReference type="PROSITE" id="PS50873"/>
    </source>
</evidence>
<evidence type="ECO:0000256" key="4">
    <source>
        <dbReference type="RuleBase" id="RU004241"/>
    </source>
</evidence>
<keyword evidence="2" id="KW-0349">Heme</keyword>
<proteinExistence type="inferred from homology"/>
<keyword evidence="1 5" id="KW-0575">Peroxidase</keyword>
<dbReference type="InterPro" id="IPR010255">
    <property type="entry name" value="Haem_peroxidase_sf"/>
</dbReference>
<gene>
    <name evidence="8" type="ORF">CLUP02_15841</name>
</gene>
<dbReference type="PROSITE" id="PS50873">
    <property type="entry name" value="PEROXIDASE_4"/>
    <property type="match status" value="1"/>
</dbReference>
<evidence type="ECO:0000256" key="6">
    <source>
        <dbReference type="SAM" id="MobiDB-lite"/>
    </source>
</evidence>
<dbReference type="PRINTS" id="PR00458">
    <property type="entry name" value="PEROXIDASE"/>
</dbReference>
<keyword evidence="2" id="KW-0408">Iron</keyword>
<dbReference type="PANTHER" id="PTHR31356">
    <property type="entry name" value="THYLAKOID LUMENAL 29 KDA PROTEIN, CHLOROPLASTIC-RELATED"/>
    <property type="match status" value="1"/>
</dbReference>
<evidence type="ECO:0000256" key="3">
    <source>
        <dbReference type="ARBA" id="ARBA00023002"/>
    </source>
</evidence>
<dbReference type="PANTHER" id="PTHR31356:SF53">
    <property type="entry name" value="HEME PEROXIDASE"/>
    <property type="match status" value="1"/>
</dbReference>
<dbReference type="EC" id="1.11.1.-" evidence="5"/>